<evidence type="ECO:0000259" key="1">
    <source>
        <dbReference type="PROSITE" id="PS50943"/>
    </source>
</evidence>
<feature type="domain" description="HTH cro/C1-type" evidence="1">
    <location>
        <begin position="2"/>
        <end position="30"/>
    </location>
</feature>
<dbReference type="AlphaFoldDB" id="A0A0R1ZTS3"/>
<proteinExistence type="predicted"/>
<dbReference type="EMBL" id="AYYO01000030">
    <property type="protein sequence ID" value="KRM55158.1"/>
    <property type="molecule type" value="Genomic_DNA"/>
</dbReference>
<dbReference type="PROSITE" id="PS50943">
    <property type="entry name" value="HTH_CROC1"/>
    <property type="match status" value="1"/>
</dbReference>
<dbReference type="InterPro" id="IPR001387">
    <property type="entry name" value="Cro/C1-type_HTH"/>
</dbReference>
<name>A0A0R1ZTS3_9LACO</name>
<organism evidence="2 3">
    <name type="scientific">Lacticaseibacillus sharpeae JCM 1186 = DSM 20505</name>
    <dbReference type="NCBI Taxonomy" id="1291052"/>
    <lineage>
        <taxon>Bacteria</taxon>
        <taxon>Bacillati</taxon>
        <taxon>Bacillota</taxon>
        <taxon>Bacilli</taxon>
        <taxon>Lactobacillales</taxon>
        <taxon>Lactobacillaceae</taxon>
        <taxon>Lacticaseibacillus</taxon>
    </lineage>
</organism>
<accession>A0A0R1ZTS3</accession>
<dbReference type="CDD" id="cd00093">
    <property type="entry name" value="HTH_XRE"/>
    <property type="match status" value="1"/>
</dbReference>
<dbReference type="Proteomes" id="UP000051679">
    <property type="component" value="Unassembled WGS sequence"/>
</dbReference>
<reference evidence="2 3" key="1">
    <citation type="journal article" date="2015" name="Genome Announc.">
        <title>Expanding the biotechnology potential of lactobacilli through comparative genomics of 213 strains and associated genera.</title>
        <authorList>
            <person name="Sun Z."/>
            <person name="Harris H.M."/>
            <person name="McCann A."/>
            <person name="Guo C."/>
            <person name="Argimon S."/>
            <person name="Zhang W."/>
            <person name="Yang X."/>
            <person name="Jeffery I.B."/>
            <person name="Cooney J.C."/>
            <person name="Kagawa T.F."/>
            <person name="Liu W."/>
            <person name="Song Y."/>
            <person name="Salvetti E."/>
            <person name="Wrobel A."/>
            <person name="Rasinkangas P."/>
            <person name="Parkhill J."/>
            <person name="Rea M.C."/>
            <person name="O'Sullivan O."/>
            <person name="Ritari J."/>
            <person name="Douillard F.P."/>
            <person name="Paul Ross R."/>
            <person name="Yang R."/>
            <person name="Briner A.E."/>
            <person name="Felis G.E."/>
            <person name="de Vos W.M."/>
            <person name="Barrangou R."/>
            <person name="Klaenhammer T.R."/>
            <person name="Caufield P.W."/>
            <person name="Cui Y."/>
            <person name="Zhang H."/>
            <person name="O'Toole P.W."/>
        </authorList>
    </citation>
    <scope>NUCLEOTIDE SEQUENCE [LARGE SCALE GENOMIC DNA]</scope>
    <source>
        <strain evidence="2 3">DSM 20505</strain>
    </source>
</reference>
<sequence>MSRYERGLSDISVTSMQSIITNLQLTVKDFLHHYTARTDVITKNTLYAFISGNQEYLAVNMADFMSTHAQLLHLRSINFTKFLLEVSQKSDYSAYRLTAEQEQAISDFVAPSPAWNDTQSLALVSALRFGSAELGTQLAQRLIDYAHQFTATNIRQSTISGNDFGYLIISCLINRNLTSGEPLLTALRTYYNLRVDHNLFDQISTDVINSAPLVYFSEAALAWIKQPSAMNEKKVRQVITQVQDLSLSGLTAYLERMWPLIKNGQHSWHNTKLIDNHQTPQVFDVPNWRFNYTNIKTLRKFYHLTLADVSVNWQTSTQSRFENGKSNFGFNDSLRLTEAMLMQPTVFYRALFPVPFSDFKKQASDTSIPDKYERVRQAAIATRSTFRPKPASRYKMLQAELNMRAIQMLGGGDNAKAFAEYDGANIQNLELAGILTTKHFQYSDLISFMDVAGLLDTDKQITALHWIVAHARFSIKDSSPITELVSIAVSHLAHNGDVAAIKAVQSFFENVNYNRVEAAIGCAYSRTELLIKLYTNPADAPEIKAHIMRNRQTMRQFAQPGDAYLWIGNVFDGQMDETLAAWDEWAAKRTFTDK</sequence>
<evidence type="ECO:0000313" key="3">
    <source>
        <dbReference type="Proteomes" id="UP000051679"/>
    </source>
</evidence>
<dbReference type="PATRIC" id="fig|1291052.5.peg.1638"/>
<protein>
    <recommendedName>
        <fullName evidence="1">HTH cro/C1-type domain-containing protein</fullName>
    </recommendedName>
</protein>
<comment type="caution">
    <text evidence="2">The sequence shown here is derived from an EMBL/GenBank/DDBJ whole genome shotgun (WGS) entry which is preliminary data.</text>
</comment>
<gene>
    <name evidence="2" type="ORF">FC18_GL001608</name>
</gene>
<keyword evidence="3" id="KW-1185">Reference proteome</keyword>
<evidence type="ECO:0000313" key="2">
    <source>
        <dbReference type="EMBL" id="KRM55158.1"/>
    </source>
</evidence>